<dbReference type="SMART" id="SM00451">
    <property type="entry name" value="ZnF_U1"/>
    <property type="match status" value="6"/>
</dbReference>
<feature type="compositionally biased region" description="Polar residues" evidence="6">
    <location>
        <begin position="457"/>
        <end position="473"/>
    </location>
</feature>
<keyword evidence="9" id="KW-1185">Reference proteome</keyword>
<gene>
    <name evidence="8" type="ORF">JYU34_018299</name>
</gene>
<proteinExistence type="predicted"/>
<protein>
    <recommendedName>
        <fullName evidence="7">Matrin-type domain-containing protein</fullName>
    </recommendedName>
</protein>
<evidence type="ECO:0000256" key="3">
    <source>
        <dbReference type="ARBA" id="ARBA00022771"/>
    </source>
</evidence>
<dbReference type="PROSITE" id="PS50171">
    <property type="entry name" value="ZF_MATRIN"/>
    <property type="match status" value="1"/>
</dbReference>
<feature type="compositionally biased region" description="Low complexity" evidence="6">
    <location>
        <begin position="474"/>
        <end position="485"/>
    </location>
</feature>
<feature type="compositionally biased region" description="Polar residues" evidence="6">
    <location>
        <begin position="532"/>
        <end position="541"/>
    </location>
</feature>
<dbReference type="EMBL" id="JAHIBW010000024">
    <property type="protein sequence ID" value="KAG7298646.1"/>
    <property type="molecule type" value="Genomic_DNA"/>
</dbReference>
<comment type="subcellular location">
    <subcellularLocation>
        <location evidence="1">Nucleus</location>
    </subcellularLocation>
</comment>
<feature type="domain" description="Matrin-type" evidence="7">
    <location>
        <begin position="428"/>
        <end position="459"/>
    </location>
</feature>
<keyword evidence="2" id="KW-0479">Metal-binding</keyword>
<evidence type="ECO:0000259" key="7">
    <source>
        <dbReference type="PROSITE" id="PS50171"/>
    </source>
</evidence>
<dbReference type="InterPro" id="IPR003604">
    <property type="entry name" value="Matrin/U1-like-C_Znf_C2H2"/>
</dbReference>
<dbReference type="Gene3D" id="3.30.160.60">
    <property type="entry name" value="Classic Zinc Finger"/>
    <property type="match status" value="1"/>
</dbReference>
<feature type="region of interest" description="Disordered" evidence="6">
    <location>
        <begin position="241"/>
        <end position="286"/>
    </location>
</feature>
<dbReference type="InterPro" id="IPR000690">
    <property type="entry name" value="Matrin/U1-C_Znf_C2H2"/>
</dbReference>
<feature type="region of interest" description="Disordered" evidence="6">
    <location>
        <begin position="404"/>
        <end position="423"/>
    </location>
</feature>
<sequence>MEESQSTFILYRDNEEKLGYPVRLDGLDAGLLPLLRMQRAAGDSALPAGGPPELQLYEDQYHQYCNFQVVVDNNPQPKASPSDTPTTFCYICNIPVPSVHVGEHEQSEMHVNYLRLAQNGVERISKQMAQEISRLSAPERQEPPTGDRARYCAACNRCACAADITHRIAVKKDRMVATFYKLLTDSFVIDSNVVSTMRSEVNGETCKRCQKQEERQAVYKQLNKEFVEMFKDALQIGEVKEPKVQEKEPKVQEKEPKVQEKEPKVQEKEPKVQEEEPTVQAVDSLGDSGQPQYIEVSVEGARAAVPRLAWHGVKRVNSTYLACSLCGKLFTSGVEAHVASPRHAAALRHAVDHHGLRKLDRGGSHCVVCDEVAMDAGHVAGAAHRAARQRAQHCAARQRAQHCAAPPAAASPDPHRTHSPTTKPYQPYHCDVCNVTVTNNVKNVTEHNSGRTHKNNMNKNCVSSATASSSKTLPATAPPANTNTARTDAEALARITGKCTICDVEAGIKNIGAHLKGKLHKQKVAKNKAKQLLTQKQQSPQGVAPRAPVANNVPKPTPSRDEKETSVAAKHLVFCTICKTTVPNNLYNLKTHFNGARHSAAVKTSLPADRRERMEALASQEFSNDVQLSRALGRDVEAACGASSHVGCALCDALQPRDRFHHHLATKHHFDKLSEEAFYCRLCRAATHFPFAHAAGPEHTAAAAAPQ</sequence>
<name>A0ABQ7Q080_PLUXY</name>
<feature type="region of interest" description="Disordered" evidence="6">
    <location>
        <begin position="530"/>
        <end position="565"/>
    </location>
</feature>
<feature type="region of interest" description="Disordered" evidence="6">
    <location>
        <begin position="446"/>
        <end position="485"/>
    </location>
</feature>
<organism evidence="8 9">
    <name type="scientific">Plutella xylostella</name>
    <name type="common">Diamondback moth</name>
    <name type="synonym">Plutella maculipennis</name>
    <dbReference type="NCBI Taxonomy" id="51655"/>
    <lineage>
        <taxon>Eukaryota</taxon>
        <taxon>Metazoa</taxon>
        <taxon>Ecdysozoa</taxon>
        <taxon>Arthropoda</taxon>
        <taxon>Hexapoda</taxon>
        <taxon>Insecta</taxon>
        <taxon>Pterygota</taxon>
        <taxon>Neoptera</taxon>
        <taxon>Endopterygota</taxon>
        <taxon>Lepidoptera</taxon>
        <taxon>Glossata</taxon>
        <taxon>Ditrysia</taxon>
        <taxon>Yponomeutoidea</taxon>
        <taxon>Plutellidae</taxon>
        <taxon>Plutella</taxon>
    </lineage>
</organism>
<evidence type="ECO:0000313" key="8">
    <source>
        <dbReference type="EMBL" id="KAG7298646.1"/>
    </source>
</evidence>
<dbReference type="Proteomes" id="UP000823941">
    <property type="component" value="Chromosome 24"/>
</dbReference>
<evidence type="ECO:0000256" key="1">
    <source>
        <dbReference type="ARBA" id="ARBA00004123"/>
    </source>
</evidence>
<reference evidence="8 9" key="1">
    <citation type="submission" date="2021-06" db="EMBL/GenBank/DDBJ databases">
        <title>A haploid diamondback moth (Plutella xylostella L.) genome assembly resolves 31 chromosomes and identifies a diamide resistance mutation.</title>
        <authorList>
            <person name="Ward C.M."/>
            <person name="Perry K.D."/>
            <person name="Baker G."/>
            <person name="Powis K."/>
            <person name="Heckel D.G."/>
            <person name="Baxter S.W."/>
        </authorList>
    </citation>
    <scope>NUCLEOTIDE SEQUENCE [LARGE SCALE GENOMIC DNA]</scope>
    <source>
        <strain evidence="8 9">LV</strain>
        <tissue evidence="8">Single pupa</tissue>
    </source>
</reference>
<evidence type="ECO:0000313" key="9">
    <source>
        <dbReference type="Proteomes" id="UP000823941"/>
    </source>
</evidence>
<accession>A0ABQ7Q080</accession>
<keyword evidence="3" id="KW-0863">Zinc-finger</keyword>
<keyword evidence="5" id="KW-0539">Nucleus</keyword>
<evidence type="ECO:0000256" key="6">
    <source>
        <dbReference type="SAM" id="MobiDB-lite"/>
    </source>
</evidence>
<dbReference type="SUPFAM" id="SSF57667">
    <property type="entry name" value="beta-beta-alpha zinc fingers"/>
    <property type="match status" value="1"/>
</dbReference>
<evidence type="ECO:0000256" key="5">
    <source>
        <dbReference type="ARBA" id="ARBA00023242"/>
    </source>
</evidence>
<evidence type="ECO:0000256" key="4">
    <source>
        <dbReference type="ARBA" id="ARBA00022833"/>
    </source>
</evidence>
<evidence type="ECO:0000256" key="2">
    <source>
        <dbReference type="ARBA" id="ARBA00022723"/>
    </source>
</evidence>
<feature type="compositionally biased region" description="Basic and acidic residues" evidence="6">
    <location>
        <begin position="241"/>
        <end position="274"/>
    </location>
</feature>
<dbReference type="InterPro" id="IPR036236">
    <property type="entry name" value="Znf_C2H2_sf"/>
</dbReference>
<comment type="caution">
    <text evidence="8">The sequence shown here is derived from an EMBL/GenBank/DDBJ whole genome shotgun (WGS) entry which is preliminary data.</text>
</comment>
<keyword evidence="4" id="KW-0862">Zinc</keyword>